<name>A0A2P5D2J1_TREOI</name>
<gene>
    <name evidence="1" type="ORF">TorRG33x02_264330</name>
</gene>
<organism evidence="1 2">
    <name type="scientific">Trema orientale</name>
    <name type="common">Charcoal tree</name>
    <name type="synonym">Celtis orientalis</name>
    <dbReference type="NCBI Taxonomy" id="63057"/>
    <lineage>
        <taxon>Eukaryota</taxon>
        <taxon>Viridiplantae</taxon>
        <taxon>Streptophyta</taxon>
        <taxon>Embryophyta</taxon>
        <taxon>Tracheophyta</taxon>
        <taxon>Spermatophyta</taxon>
        <taxon>Magnoliopsida</taxon>
        <taxon>eudicotyledons</taxon>
        <taxon>Gunneridae</taxon>
        <taxon>Pentapetalae</taxon>
        <taxon>rosids</taxon>
        <taxon>fabids</taxon>
        <taxon>Rosales</taxon>
        <taxon>Cannabaceae</taxon>
        <taxon>Trema</taxon>
    </lineage>
</organism>
<proteinExistence type="predicted"/>
<evidence type="ECO:0000313" key="1">
    <source>
        <dbReference type="EMBL" id="PON67526.1"/>
    </source>
</evidence>
<dbReference type="AlphaFoldDB" id="A0A2P5D2J1"/>
<sequence length="281" mass="31692">MTFKHFDREFRTQHKVFLLSLVNRGQSIKVLERNRVADFQVTFALGAGIWLCEILKETVTYGGKQVFFRKFRGSSYVLLVRIKCNKWERFLAVTRLQNGVSRNVIIPEGSDVTLVENKGDEGSSSFQQGQGGIQENKYWRLAVVIYRDNLEIKWEAINFSLSRKLRSGVKNIIGPMSSLLAAIDGSESKASLLTGGTETCKSGDFEMAFYQQQYNYQGVLACCRLGIFPVEDTSGESILAGPATTKEDVTTSIREEACKRSTEWRRDDDVADRMLSTSDAF</sequence>
<reference evidence="2" key="1">
    <citation type="submission" date="2016-06" db="EMBL/GenBank/DDBJ databases">
        <title>Parallel loss of symbiosis genes in relatives of nitrogen-fixing non-legume Parasponia.</title>
        <authorList>
            <person name="Van Velzen R."/>
            <person name="Holmer R."/>
            <person name="Bu F."/>
            <person name="Rutten L."/>
            <person name="Van Zeijl A."/>
            <person name="Liu W."/>
            <person name="Santuari L."/>
            <person name="Cao Q."/>
            <person name="Sharma T."/>
            <person name="Shen D."/>
            <person name="Roswanjaya Y."/>
            <person name="Wardhani T."/>
            <person name="Kalhor M.S."/>
            <person name="Jansen J."/>
            <person name="Van den Hoogen J."/>
            <person name="Gungor B."/>
            <person name="Hartog M."/>
            <person name="Hontelez J."/>
            <person name="Verver J."/>
            <person name="Yang W.-C."/>
            <person name="Schijlen E."/>
            <person name="Repin R."/>
            <person name="Schilthuizen M."/>
            <person name="Schranz E."/>
            <person name="Heidstra R."/>
            <person name="Miyata K."/>
            <person name="Fedorova E."/>
            <person name="Kohlen W."/>
            <person name="Bisseling T."/>
            <person name="Smit S."/>
            <person name="Geurts R."/>
        </authorList>
    </citation>
    <scope>NUCLEOTIDE SEQUENCE [LARGE SCALE GENOMIC DNA]</scope>
    <source>
        <strain evidence="2">cv. RG33-2</strain>
    </source>
</reference>
<dbReference type="InParanoid" id="A0A2P5D2J1"/>
<evidence type="ECO:0000313" key="2">
    <source>
        <dbReference type="Proteomes" id="UP000237000"/>
    </source>
</evidence>
<keyword evidence="2" id="KW-1185">Reference proteome</keyword>
<dbReference type="EMBL" id="JXTC01000303">
    <property type="protein sequence ID" value="PON67526.1"/>
    <property type="molecule type" value="Genomic_DNA"/>
</dbReference>
<dbReference type="OrthoDB" id="1776928at2759"/>
<accession>A0A2P5D2J1</accession>
<dbReference type="Proteomes" id="UP000237000">
    <property type="component" value="Unassembled WGS sequence"/>
</dbReference>
<protein>
    <submittedName>
        <fullName evidence="1">Uncharacterized protein</fullName>
    </submittedName>
</protein>
<comment type="caution">
    <text evidence="1">The sequence shown here is derived from an EMBL/GenBank/DDBJ whole genome shotgun (WGS) entry which is preliminary data.</text>
</comment>